<evidence type="ECO:0008006" key="4">
    <source>
        <dbReference type="Google" id="ProtNLM"/>
    </source>
</evidence>
<dbReference type="Proteomes" id="UP000306196">
    <property type="component" value="Unassembled WGS sequence"/>
</dbReference>
<feature type="transmembrane region" description="Helical" evidence="1">
    <location>
        <begin position="45"/>
        <end position="64"/>
    </location>
</feature>
<sequence length="605" mass="69073">MLSTQDPHLQQKKPFLLWRPFVAFWHWMFPPTLADLDRQSNTARVVAGSLIIAFSIGLVVFVVMNAGNWHGLYQNHRSESLVERSKAMEAEKKYVDALNLANQAFQLSPENPNAIRSLARFATMMKRNEARFLWDKLRDSGEMTLDDQILEIRAMSNLREDKSAAESIQQLLANNAPTRELVEVADQVMSNTGQKMQLIEVLKTYVEAHPDDLRTQLVLSVRQIQFGDASDKTMAIERLWKLAESQEETGLKAIEFLDNLKLTSNSDIERLITLLEKHPLAEEEHRVAALRRLANLYPERKSQIIDDAMKSRANTKREDLVPLARWITIESQKEHSYAEKLLDFLREDQVIDYIPLLENYLNALTVLNRHDALERLIKDPRTRLTQAQKSFYLMHLAYIKGVREEALNEKMVDALLAAQNERRADLVMKIAGYAEVRGHPLAAEQAFRAATTYNHLERDAYDGLLRLTYQNGNSKGFMDASGETARRWPDNQFFLERVTYASLLSGIEMEGAIKQAQKLIDARPDDSQRKLIMALALARQMDPKSATRYLERINLSDLSLGQGAVLCGIMKAAGIDTQARSIANQIPEKSTMLPEEQRFLQLARN</sequence>
<dbReference type="AlphaFoldDB" id="A0A5R8K7E1"/>
<feature type="transmembrane region" description="Helical" evidence="1">
    <location>
        <begin position="15"/>
        <end position="33"/>
    </location>
</feature>
<name>A0A5R8K7E1_9BACT</name>
<evidence type="ECO:0000313" key="3">
    <source>
        <dbReference type="Proteomes" id="UP000306196"/>
    </source>
</evidence>
<dbReference type="OrthoDB" id="175654at2"/>
<proteinExistence type="predicted"/>
<protein>
    <recommendedName>
        <fullName evidence="4">Tetratricopeptide repeat protein</fullName>
    </recommendedName>
</protein>
<keyword evidence="1" id="KW-0472">Membrane</keyword>
<comment type="caution">
    <text evidence="2">The sequence shown here is derived from an EMBL/GenBank/DDBJ whole genome shotgun (WGS) entry which is preliminary data.</text>
</comment>
<dbReference type="InterPro" id="IPR011990">
    <property type="entry name" value="TPR-like_helical_dom_sf"/>
</dbReference>
<dbReference type="SUPFAM" id="SSF48452">
    <property type="entry name" value="TPR-like"/>
    <property type="match status" value="1"/>
</dbReference>
<keyword evidence="1" id="KW-1133">Transmembrane helix</keyword>
<organism evidence="2 3">
    <name type="scientific">Phragmitibacter flavus</name>
    <dbReference type="NCBI Taxonomy" id="2576071"/>
    <lineage>
        <taxon>Bacteria</taxon>
        <taxon>Pseudomonadati</taxon>
        <taxon>Verrucomicrobiota</taxon>
        <taxon>Verrucomicrobiia</taxon>
        <taxon>Verrucomicrobiales</taxon>
        <taxon>Verrucomicrobiaceae</taxon>
        <taxon>Phragmitibacter</taxon>
    </lineage>
</organism>
<dbReference type="Gene3D" id="1.25.40.10">
    <property type="entry name" value="Tetratricopeptide repeat domain"/>
    <property type="match status" value="2"/>
</dbReference>
<keyword evidence="1" id="KW-0812">Transmembrane</keyword>
<dbReference type="RefSeq" id="WP_138088765.1">
    <property type="nucleotide sequence ID" value="NZ_VAUV01000028.1"/>
</dbReference>
<keyword evidence="3" id="KW-1185">Reference proteome</keyword>
<evidence type="ECO:0000256" key="1">
    <source>
        <dbReference type="SAM" id="Phobius"/>
    </source>
</evidence>
<accession>A0A5R8K7E1</accession>
<evidence type="ECO:0000313" key="2">
    <source>
        <dbReference type="EMBL" id="TLD68274.1"/>
    </source>
</evidence>
<reference evidence="2 3" key="1">
    <citation type="submission" date="2019-05" db="EMBL/GenBank/DDBJ databases">
        <title>Verrucobacter flavum gen. nov., sp. nov. a new member of the family Verrucomicrobiaceae.</title>
        <authorList>
            <person name="Szuroczki S."/>
            <person name="Abbaszade G."/>
            <person name="Szabo A."/>
            <person name="Felfoldi T."/>
            <person name="Schumann P."/>
            <person name="Boka K."/>
            <person name="Keki Z."/>
            <person name="Toumi M."/>
            <person name="Toth E."/>
        </authorList>
    </citation>
    <scope>NUCLEOTIDE SEQUENCE [LARGE SCALE GENOMIC DNA]</scope>
    <source>
        <strain evidence="2 3">MG-N-17</strain>
    </source>
</reference>
<gene>
    <name evidence="2" type="ORF">FEM03_23425</name>
</gene>
<dbReference type="EMBL" id="VAUV01000028">
    <property type="protein sequence ID" value="TLD68274.1"/>
    <property type="molecule type" value="Genomic_DNA"/>
</dbReference>